<dbReference type="Gene3D" id="3.90.1150.140">
    <property type="match status" value="1"/>
</dbReference>
<gene>
    <name evidence="3" type="ORF">K0B96_12155</name>
</gene>
<dbReference type="KEGG" id="ole:K0B96_12155"/>
<accession>A0A8F9TS72</accession>
<dbReference type="GO" id="GO:0033922">
    <property type="term" value="F:peptidoglycan beta-N-acetylmuramidase activity"/>
    <property type="evidence" value="ECO:0007669"/>
    <property type="project" value="InterPro"/>
</dbReference>
<evidence type="ECO:0000313" key="4">
    <source>
        <dbReference type="Proteomes" id="UP000825051"/>
    </source>
</evidence>
<reference evidence="3" key="1">
    <citation type="submission" date="2021-08" db="EMBL/GenBank/DDBJ databases">
        <title>Genome of a novel bacterium of the phylum Verrucomicrobia, Oleiharenicola sp. KSB-15.</title>
        <authorList>
            <person name="Chung J.-H."/>
            <person name="Ahn J.-H."/>
            <person name="Yoon Y."/>
            <person name="Kim D.-Y."/>
            <person name="An S.-H."/>
            <person name="Park I."/>
            <person name="Yeon J."/>
        </authorList>
    </citation>
    <scope>NUCLEOTIDE SEQUENCE</scope>
    <source>
        <strain evidence="3">KSB-15</strain>
    </source>
</reference>
<dbReference type="PANTHER" id="PTHR42915">
    <property type="entry name" value="HYPOTHETICAL 460 KDA PROTEIN IN FEUA-SIGW INTERGENIC REGION [PRECURSOR]"/>
    <property type="match status" value="1"/>
</dbReference>
<feature type="domain" description="Peptidoglycan beta-N-acetylmuramidase NamZ C-terminal" evidence="2">
    <location>
        <begin position="323"/>
        <end position="462"/>
    </location>
</feature>
<dbReference type="AlphaFoldDB" id="A0A8F9TS72"/>
<dbReference type="Proteomes" id="UP000825051">
    <property type="component" value="Chromosome"/>
</dbReference>
<dbReference type="EMBL" id="CP080507">
    <property type="protein sequence ID" value="QYM78060.1"/>
    <property type="molecule type" value="Genomic_DNA"/>
</dbReference>
<dbReference type="InterPro" id="IPR008302">
    <property type="entry name" value="NamZ"/>
</dbReference>
<sequence>MVGFSRSLFLEPLLTCFVLALGLFGCSANPAPTRPAAVRPVAFNPPSIANAPATRTPAPFPVMLGIDVLEERGFDLVKGKRIGLLTHPAGVNRRGVSTIDVLRHAPGVKLVALYGPEHGVYGDAPAEKPIANTIDKRTGLPVFSLYGKYRMPTKAMLKGLDAMVIDLQDIGTRSYTFSSCMLYTMAACFENNVEVIVLDRPNPLGGLKADGPPLDPQWKSYVGAFRVPYVHGLTIGELARMAKEAPGVMDIPKVMNIPDAVRARGKLTVVPMRGWTRRMRWPETGLKWVPTSPMIQDFGACVGYAMVGLGTYFDPASKFDIGFRHGVGDYYAFLGLSHKSVKTDDLERELRALKIPGLAFQRVSVTGRTGKPATGVYVIVNDWDDWNPTELSFYLMRLACKLDARNPFRTGDPSGFLRHMGSTEFFNALRRDGAQINLNAWLADWRAKSKIYQEQSKRYWLYR</sequence>
<organism evidence="3 4">
    <name type="scientific">Horticoccus luteus</name>
    <dbReference type="NCBI Taxonomy" id="2862869"/>
    <lineage>
        <taxon>Bacteria</taxon>
        <taxon>Pseudomonadati</taxon>
        <taxon>Verrucomicrobiota</taxon>
        <taxon>Opitutia</taxon>
        <taxon>Opitutales</taxon>
        <taxon>Opitutaceae</taxon>
        <taxon>Horticoccus</taxon>
    </lineage>
</organism>
<dbReference type="PROSITE" id="PS51257">
    <property type="entry name" value="PROKAR_LIPOPROTEIN"/>
    <property type="match status" value="1"/>
</dbReference>
<protein>
    <submittedName>
        <fullName evidence="3">DUF1343 domain-containing protein</fullName>
    </submittedName>
</protein>
<evidence type="ECO:0000259" key="1">
    <source>
        <dbReference type="Pfam" id="PF07075"/>
    </source>
</evidence>
<dbReference type="InterPro" id="IPR048502">
    <property type="entry name" value="NamZ_N"/>
</dbReference>
<evidence type="ECO:0000259" key="2">
    <source>
        <dbReference type="Pfam" id="PF20732"/>
    </source>
</evidence>
<dbReference type="Gene3D" id="3.40.50.12170">
    <property type="entry name" value="Uncharacterised protein PF07075, DUF1343"/>
    <property type="match status" value="1"/>
</dbReference>
<dbReference type="Pfam" id="PF07075">
    <property type="entry name" value="NamZ_N"/>
    <property type="match status" value="1"/>
</dbReference>
<dbReference type="Pfam" id="PF20732">
    <property type="entry name" value="NamZ_C"/>
    <property type="match status" value="1"/>
</dbReference>
<dbReference type="RefSeq" id="WP_220161164.1">
    <property type="nucleotide sequence ID" value="NZ_CP080507.1"/>
</dbReference>
<keyword evidence="4" id="KW-1185">Reference proteome</keyword>
<proteinExistence type="predicted"/>
<dbReference type="PANTHER" id="PTHR42915:SF1">
    <property type="entry name" value="PEPTIDOGLYCAN BETA-N-ACETYLMURAMIDASE NAMZ"/>
    <property type="match status" value="1"/>
</dbReference>
<feature type="domain" description="Peptidoglycan beta-N-acetylmuramidase NamZ N-terminal" evidence="1">
    <location>
        <begin position="82"/>
        <end position="297"/>
    </location>
</feature>
<name>A0A8F9TS72_9BACT</name>
<dbReference type="InterPro" id="IPR048503">
    <property type="entry name" value="NamZ_C"/>
</dbReference>
<evidence type="ECO:0000313" key="3">
    <source>
        <dbReference type="EMBL" id="QYM78060.1"/>
    </source>
</evidence>
<dbReference type="PIRSF" id="PIRSF016719">
    <property type="entry name" value="UCP016719"/>
    <property type="match status" value="1"/>
</dbReference>